<proteinExistence type="predicted"/>
<dbReference type="EMBL" id="JABFDN010000001">
    <property type="protein sequence ID" value="NPU64154.1"/>
    <property type="molecule type" value="Genomic_DNA"/>
</dbReference>
<dbReference type="InterPro" id="IPR001466">
    <property type="entry name" value="Beta-lactam-related"/>
</dbReference>
<dbReference type="GO" id="GO:0016787">
    <property type="term" value="F:hydrolase activity"/>
    <property type="evidence" value="ECO:0007669"/>
    <property type="project" value="UniProtKB-KW"/>
</dbReference>
<keyword evidence="1" id="KW-0732">Signal</keyword>
<sequence>MRRLPAVFGAVLLGSCWAHAEPGRNWQAAGPDEKPWSASIAREVQEFAVEQKPTAIMVVRDDDIVASFGDLGAKVNVRSVRKSLLSALYGIAVEDGRIDLDSTLAALEIDDIPPALSPVEKTATVRQLLTARSGVYHLAAYETPETKRLRPARESHPPGSFWYYNNWDFNALGTIYQRSVDDVFASFEKRIARPIGMEDFSAYDGLYLGESSSVHRAYLFRMSARDLARFGLLFLNGGRWNGAQLIPAHWVTESTARLSDTEQPERGYGYLWWTYAKPSSGLSAFFANGFGGQLVVVVPSKRLVLVQLVDLTANPHGIRSQRVLDLVSRISASVP</sequence>
<feature type="domain" description="Beta-lactamase-related" evidence="2">
    <location>
        <begin position="55"/>
        <end position="313"/>
    </location>
</feature>
<protein>
    <submittedName>
        <fullName evidence="3">Serine hydrolase</fullName>
    </submittedName>
</protein>
<evidence type="ECO:0000313" key="4">
    <source>
        <dbReference type="Proteomes" id="UP000886476"/>
    </source>
</evidence>
<dbReference type="InterPro" id="IPR012338">
    <property type="entry name" value="Beta-lactam/transpept-like"/>
</dbReference>
<evidence type="ECO:0000259" key="2">
    <source>
        <dbReference type="Pfam" id="PF00144"/>
    </source>
</evidence>
<name>A0ABX2C7B6_9BRAD</name>
<dbReference type="Pfam" id="PF00144">
    <property type="entry name" value="Beta-lactamase"/>
    <property type="match status" value="1"/>
</dbReference>
<comment type="caution">
    <text evidence="3">The sequence shown here is derived from an EMBL/GenBank/DDBJ whole genome shotgun (WGS) entry which is preliminary data.</text>
</comment>
<dbReference type="PANTHER" id="PTHR43283:SF7">
    <property type="entry name" value="BETA-LACTAMASE-RELATED DOMAIN-CONTAINING PROTEIN"/>
    <property type="match status" value="1"/>
</dbReference>
<keyword evidence="3" id="KW-0378">Hydrolase</keyword>
<evidence type="ECO:0000313" key="3">
    <source>
        <dbReference type="EMBL" id="NPU64154.1"/>
    </source>
</evidence>
<accession>A0ABX2C7B6</accession>
<evidence type="ECO:0000256" key="1">
    <source>
        <dbReference type="SAM" id="SignalP"/>
    </source>
</evidence>
<gene>
    <name evidence="3" type="ORF">HL667_04020</name>
</gene>
<dbReference type="InterPro" id="IPR050789">
    <property type="entry name" value="Diverse_Enzym_Activities"/>
</dbReference>
<organism evidence="3 4">
    <name type="scientific">Bradyrhizobium aeschynomenes</name>
    <dbReference type="NCBI Taxonomy" id="2734909"/>
    <lineage>
        <taxon>Bacteria</taxon>
        <taxon>Pseudomonadati</taxon>
        <taxon>Pseudomonadota</taxon>
        <taxon>Alphaproteobacteria</taxon>
        <taxon>Hyphomicrobiales</taxon>
        <taxon>Nitrobacteraceae</taxon>
        <taxon>Bradyrhizobium</taxon>
    </lineage>
</organism>
<feature type="signal peptide" evidence="1">
    <location>
        <begin position="1"/>
        <end position="20"/>
    </location>
</feature>
<dbReference type="Proteomes" id="UP000886476">
    <property type="component" value="Unassembled WGS sequence"/>
</dbReference>
<keyword evidence="4" id="KW-1185">Reference proteome</keyword>
<dbReference type="PROSITE" id="PS51257">
    <property type="entry name" value="PROKAR_LIPOPROTEIN"/>
    <property type="match status" value="1"/>
</dbReference>
<dbReference type="PANTHER" id="PTHR43283">
    <property type="entry name" value="BETA-LACTAMASE-RELATED"/>
    <property type="match status" value="1"/>
</dbReference>
<dbReference type="SUPFAM" id="SSF56601">
    <property type="entry name" value="beta-lactamase/transpeptidase-like"/>
    <property type="match status" value="1"/>
</dbReference>
<feature type="chain" id="PRO_5047033295" evidence="1">
    <location>
        <begin position="21"/>
        <end position="335"/>
    </location>
</feature>
<reference evidence="3" key="1">
    <citation type="submission" date="2020-05" db="EMBL/GenBank/DDBJ databases">
        <title>Nod-independent and nitrogen-fixing Bradyrhizobium aeschynomene sp. nov. isolated from nodules of Aeschynomene indica.</title>
        <authorList>
            <person name="Zhang Z."/>
        </authorList>
    </citation>
    <scope>NUCLEOTIDE SEQUENCE</scope>
    <source>
        <strain evidence="3">83012</strain>
    </source>
</reference>
<dbReference type="Gene3D" id="3.40.710.10">
    <property type="entry name" value="DD-peptidase/beta-lactamase superfamily"/>
    <property type="match status" value="1"/>
</dbReference>